<reference evidence="3 4" key="1">
    <citation type="journal article" date="2019" name="PLoS Biol.">
        <title>Sex chromosomes control vertical transmission of feminizing Wolbachia symbionts in an isopod.</title>
        <authorList>
            <person name="Becking T."/>
            <person name="Chebbi M.A."/>
            <person name="Giraud I."/>
            <person name="Moumen B."/>
            <person name="Laverre T."/>
            <person name="Caubet Y."/>
            <person name="Peccoud J."/>
            <person name="Gilbert C."/>
            <person name="Cordaux R."/>
        </authorList>
    </citation>
    <scope>NUCLEOTIDE SEQUENCE [LARGE SCALE GENOMIC DNA]</scope>
    <source>
        <strain evidence="3">ANa2</strain>
        <tissue evidence="3">Whole body excluding digestive tract and cuticle</tissue>
    </source>
</reference>
<dbReference type="Proteomes" id="UP000326759">
    <property type="component" value="Unassembled WGS sequence"/>
</dbReference>
<dbReference type="GO" id="GO:0005886">
    <property type="term" value="C:plasma membrane"/>
    <property type="evidence" value="ECO:0007669"/>
    <property type="project" value="InterPro"/>
</dbReference>
<evidence type="ECO:0000313" key="3">
    <source>
        <dbReference type="EMBL" id="KAB7502421.1"/>
    </source>
</evidence>
<dbReference type="EMBL" id="SEYY01016747">
    <property type="protein sequence ID" value="KAB7499774.1"/>
    <property type="molecule type" value="Genomic_DNA"/>
</dbReference>
<dbReference type="PANTHER" id="PTHR23302:SF43">
    <property type="entry name" value="TMC DOMAIN-CONTAINING PROTEIN"/>
    <property type="match status" value="1"/>
</dbReference>
<keyword evidence="1 3" id="KW-0812">Transmembrane</keyword>
<organism evidence="3 4">
    <name type="scientific">Armadillidium nasatum</name>
    <dbReference type="NCBI Taxonomy" id="96803"/>
    <lineage>
        <taxon>Eukaryota</taxon>
        <taxon>Metazoa</taxon>
        <taxon>Ecdysozoa</taxon>
        <taxon>Arthropoda</taxon>
        <taxon>Crustacea</taxon>
        <taxon>Multicrustacea</taxon>
        <taxon>Malacostraca</taxon>
        <taxon>Eumalacostraca</taxon>
        <taxon>Peracarida</taxon>
        <taxon>Isopoda</taxon>
        <taxon>Oniscidea</taxon>
        <taxon>Crinocheta</taxon>
        <taxon>Armadillidiidae</taxon>
        <taxon>Armadillidium</taxon>
    </lineage>
</organism>
<dbReference type="OrthoDB" id="1936208at2759"/>
<dbReference type="EMBL" id="SEYY01007577">
    <property type="protein sequence ID" value="KAB7502421.1"/>
    <property type="molecule type" value="Genomic_DNA"/>
</dbReference>
<accession>A0A5N5T723</accession>
<feature type="non-terminal residue" evidence="3">
    <location>
        <position position="1"/>
    </location>
</feature>
<evidence type="ECO:0000313" key="2">
    <source>
        <dbReference type="EMBL" id="KAB7499774.1"/>
    </source>
</evidence>
<dbReference type="GO" id="GO:0008381">
    <property type="term" value="F:mechanosensitive monoatomic ion channel activity"/>
    <property type="evidence" value="ECO:0007669"/>
    <property type="project" value="TreeGrafter"/>
</dbReference>
<dbReference type="PANTHER" id="PTHR23302">
    <property type="entry name" value="TRANSMEMBRANE CHANNEL-RELATED"/>
    <property type="match status" value="1"/>
</dbReference>
<feature type="transmembrane region" description="Helical" evidence="1">
    <location>
        <begin position="111"/>
        <end position="132"/>
    </location>
</feature>
<keyword evidence="4" id="KW-1185">Reference proteome</keyword>
<keyword evidence="1" id="KW-0472">Membrane</keyword>
<comment type="caution">
    <text evidence="3">The sequence shown here is derived from an EMBL/GenBank/DDBJ whole genome shotgun (WGS) entry which is preliminary data.</text>
</comment>
<keyword evidence="1" id="KW-1133">Transmembrane helix</keyword>
<gene>
    <name evidence="3" type="primary">Tmc5_0</name>
    <name evidence="2" type="synonym">Tmc5_1</name>
    <name evidence="3" type="ORF">Anas_07199</name>
    <name evidence="2" type="ORF">Anas_13892</name>
</gene>
<dbReference type="AlphaFoldDB" id="A0A5N5T723"/>
<dbReference type="InterPro" id="IPR038900">
    <property type="entry name" value="TMC"/>
</dbReference>
<evidence type="ECO:0000256" key="1">
    <source>
        <dbReference type="SAM" id="Phobius"/>
    </source>
</evidence>
<feature type="non-terminal residue" evidence="3">
    <location>
        <position position="182"/>
    </location>
</feature>
<evidence type="ECO:0000313" key="4">
    <source>
        <dbReference type="Proteomes" id="UP000326759"/>
    </source>
</evidence>
<name>A0A5N5T723_9CRUS</name>
<proteinExistence type="predicted"/>
<protein>
    <submittedName>
        <fullName evidence="3">Transmembrane channel-like protein 5</fullName>
    </submittedName>
</protein>
<sequence length="182" mass="20382">VGYLLIPQLLENKRLKSEKSNDEILPSELTTPSDIFYYEYITTIKPFLLSSQNVTSSTSSNNATFGPLDCITGAGWFSDTALYYGGYSTGIILASPATNGTSSTSYDMTCAYFVTITTCFIIYFIALLCRILKMYRENFIDTEADVNVTFVEKVFSAWDFTITEEKSAAIKKRNIFNELIVS</sequence>